<dbReference type="EMBL" id="JAGIOI010000001">
    <property type="protein sequence ID" value="MBP2413932.1"/>
    <property type="molecule type" value="Genomic_DNA"/>
</dbReference>
<sequence length="128" mass="12948">MAPSERPARDPGLQPERTALSWRRTIMSAIAADILIWRGWFQALTGAGGGAADNTAQVVGMGVCASVAALTTIILVLCAVARIKVLHSGTAALESEARIAAPALTLRTASAAIVALAAATVSAIALGM</sequence>
<evidence type="ECO:0000313" key="8">
    <source>
        <dbReference type="Proteomes" id="UP000711614"/>
    </source>
</evidence>
<keyword evidence="3 5" id="KW-1133">Transmembrane helix</keyword>
<evidence type="ECO:0000256" key="2">
    <source>
        <dbReference type="ARBA" id="ARBA00022692"/>
    </source>
</evidence>
<name>A0ABS4YYR1_9MICC</name>
<dbReference type="RefSeq" id="WP_209681540.1">
    <property type="nucleotide sequence ID" value="NZ_JAGIOI010000001.1"/>
</dbReference>
<accession>A0ABS4YYR1</accession>
<keyword evidence="2 5" id="KW-0812">Transmembrane</keyword>
<comment type="subcellular location">
    <subcellularLocation>
        <location evidence="1">Endomembrane system</location>
        <topology evidence="1">Multi-pass membrane protein</topology>
    </subcellularLocation>
</comment>
<feature type="domain" description="DUF202" evidence="6">
    <location>
        <begin position="10"/>
        <end position="75"/>
    </location>
</feature>
<evidence type="ECO:0000259" key="6">
    <source>
        <dbReference type="Pfam" id="PF02656"/>
    </source>
</evidence>
<evidence type="ECO:0000256" key="4">
    <source>
        <dbReference type="ARBA" id="ARBA00023136"/>
    </source>
</evidence>
<gene>
    <name evidence="7" type="ORF">JOF48_002731</name>
</gene>
<feature type="transmembrane region" description="Helical" evidence="5">
    <location>
        <begin position="104"/>
        <end position="126"/>
    </location>
</feature>
<evidence type="ECO:0000313" key="7">
    <source>
        <dbReference type="EMBL" id="MBP2413932.1"/>
    </source>
</evidence>
<evidence type="ECO:0000256" key="3">
    <source>
        <dbReference type="ARBA" id="ARBA00022989"/>
    </source>
</evidence>
<feature type="transmembrane region" description="Helical" evidence="5">
    <location>
        <begin position="60"/>
        <end position="83"/>
    </location>
</feature>
<dbReference type="Pfam" id="PF02656">
    <property type="entry name" value="DUF202"/>
    <property type="match status" value="1"/>
</dbReference>
<proteinExistence type="predicted"/>
<dbReference type="InterPro" id="IPR003807">
    <property type="entry name" value="DUF202"/>
</dbReference>
<keyword evidence="4 5" id="KW-0472">Membrane</keyword>
<keyword evidence="8" id="KW-1185">Reference proteome</keyword>
<feature type="transmembrane region" description="Helical" evidence="5">
    <location>
        <begin position="21"/>
        <end position="40"/>
    </location>
</feature>
<evidence type="ECO:0000256" key="5">
    <source>
        <dbReference type="SAM" id="Phobius"/>
    </source>
</evidence>
<reference evidence="7 8" key="1">
    <citation type="submission" date="2021-03" db="EMBL/GenBank/DDBJ databases">
        <title>Sequencing the genomes of 1000 actinobacteria strains.</title>
        <authorList>
            <person name="Klenk H.-P."/>
        </authorList>
    </citation>
    <scope>NUCLEOTIDE SEQUENCE [LARGE SCALE GENOMIC DNA]</scope>
    <source>
        <strain evidence="7 8">DSM 16005</strain>
    </source>
</reference>
<evidence type="ECO:0000256" key="1">
    <source>
        <dbReference type="ARBA" id="ARBA00004127"/>
    </source>
</evidence>
<comment type="caution">
    <text evidence="7">The sequence shown here is derived from an EMBL/GenBank/DDBJ whole genome shotgun (WGS) entry which is preliminary data.</text>
</comment>
<dbReference type="Proteomes" id="UP000711614">
    <property type="component" value="Unassembled WGS sequence"/>
</dbReference>
<organism evidence="7 8">
    <name type="scientific">Arthrobacter stackebrandtii</name>
    <dbReference type="NCBI Taxonomy" id="272161"/>
    <lineage>
        <taxon>Bacteria</taxon>
        <taxon>Bacillati</taxon>
        <taxon>Actinomycetota</taxon>
        <taxon>Actinomycetes</taxon>
        <taxon>Micrococcales</taxon>
        <taxon>Micrococcaceae</taxon>
        <taxon>Arthrobacter</taxon>
    </lineage>
</organism>
<protein>
    <submittedName>
        <fullName evidence="7">Uncharacterized membrane protein YidH (DUF202 family)</fullName>
    </submittedName>
</protein>